<dbReference type="InterPro" id="IPR037523">
    <property type="entry name" value="VOC_core"/>
</dbReference>
<dbReference type="Proteomes" id="UP000224130">
    <property type="component" value="Unassembled WGS sequence"/>
</dbReference>
<sequence length="147" mass="15384">MPGRSLLVSRRHAPGTKEATVITVQQAFSSFSVDDLDAAEAFYRDVLGLDVRRTPMGLELDVTGGTPVFVYPKGPAHAPASHTVLNLVVADVGAAARDLAGRGVTLERYPGTPHDADGVVRSDDPSQGPTIGWLLDPAGNTVALIEA</sequence>
<organism evidence="2 3">
    <name type="scientific">Isoptericola jiangsuensis</name>
    <dbReference type="NCBI Taxonomy" id="548579"/>
    <lineage>
        <taxon>Bacteria</taxon>
        <taxon>Bacillati</taxon>
        <taxon>Actinomycetota</taxon>
        <taxon>Actinomycetes</taxon>
        <taxon>Micrococcales</taxon>
        <taxon>Promicromonosporaceae</taxon>
        <taxon>Isoptericola</taxon>
    </lineage>
</organism>
<keyword evidence="3" id="KW-1185">Reference proteome</keyword>
<keyword evidence="2" id="KW-0223">Dioxygenase</keyword>
<dbReference type="Pfam" id="PF00903">
    <property type="entry name" value="Glyoxalase"/>
    <property type="match status" value="1"/>
</dbReference>
<dbReference type="GO" id="GO:0016829">
    <property type="term" value="F:lyase activity"/>
    <property type="evidence" value="ECO:0007669"/>
    <property type="project" value="UniProtKB-KW"/>
</dbReference>
<protein>
    <submittedName>
        <fullName evidence="2">Catechol 2,3-dioxygenase-like lactoylglutathione lyase family enzyme</fullName>
    </submittedName>
</protein>
<evidence type="ECO:0000313" key="2">
    <source>
        <dbReference type="EMBL" id="PFG43292.1"/>
    </source>
</evidence>
<name>A0A2A9EYB2_9MICO</name>
<accession>A0A2A9EYB2</accession>
<dbReference type="Gene3D" id="3.10.180.10">
    <property type="entry name" value="2,3-Dihydroxybiphenyl 1,2-Dioxygenase, domain 1"/>
    <property type="match status" value="1"/>
</dbReference>
<reference evidence="2 3" key="1">
    <citation type="submission" date="2017-10" db="EMBL/GenBank/DDBJ databases">
        <title>Sequencing the genomes of 1000 actinobacteria strains.</title>
        <authorList>
            <person name="Klenk H.-P."/>
        </authorList>
    </citation>
    <scope>NUCLEOTIDE SEQUENCE [LARGE SCALE GENOMIC DNA]</scope>
    <source>
        <strain evidence="2 3">DSM 21863</strain>
    </source>
</reference>
<gene>
    <name evidence="2" type="ORF">ATJ88_1977</name>
</gene>
<evidence type="ECO:0000313" key="3">
    <source>
        <dbReference type="Proteomes" id="UP000224130"/>
    </source>
</evidence>
<comment type="caution">
    <text evidence="2">The sequence shown here is derived from an EMBL/GenBank/DDBJ whole genome shotgun (WGS) entry which is preliminary data.</text>
</comment>
<proteinExistence type="predicted"/>
<dbReference type="GO" id="GO:0051213">
    <property type="term" value="F:dioxygenase activity"/>
    <property type="evidence" value="ECO:0007669"/>
    <property type="project" value="UniProtKB-KW"/>
</dbReference>
<dbReference type="EMBL" id="PDJJ01000001">
    <property type="protein sequence ID" value="PFG43292.1"/>
    <property type="molecule type" value="Genomic_DNA"/>
</dbReference>
<keyword evidence="2" id="KW-0456">Lyase</keyword>
<dbReference type="InterPro" id="IPR004360">
    <property type="entry name" value="Glyas_Fos-R_dOase_dom"/>
</dbReference>
<evidence type="ECO:0000259" key="1">
    <source>
        <dbReference type="PROSITE" id="PS51819"/>
    </source>
</evidence>
<keyword evidence="2" id="KW-0560">Oxidoreductase</keyword>
<dbReference type="InterPro" id="IPR029068">
    <property type="entry name" value="Glyas_Bleomycin-R_OHBP_Dase"/>
</dbReference>
<dbReference type="RefSeq" id="WP_342744844.1">
    <property type="nucleotide sequence ID" value="NZ_PDJJ01000001.1"/>
</dbReference>
<feature type="domain" description="VOC" evidence="1">
    <location>
        <begin position="23"/>
        <end position="147"/>
    </location>
</feature>
<dbReference type="AlphaFoldDB" id="A0A2A9EYB2"/>
<dbReference type="SUPFAM" id="SSF54593">
    <property type="entry name" value="Glyoxalase/Bleomycin resistance protein/Dihydroxybiphenyl dioxygenase"/>
    <property type="match status" value="1"/>
</dbReference>
<dbReference type="PROSITE" id="PS51819">
    <property type="entry name" value="VOC"/>
    <property type="match status" value="1"/>
</dbReference>